<accession>A0A0F3GTQ6</accession>
<comment type="caution">
    <text evidence="5">The sequence shown here is derived from an EMBL/GenBank/DDBJ whole genome shotgun (WGS) entry which is preliminary data.</text>
</comment>
<sequence length="611" mass="68914">MKSRLDLQNRFICQVLIVVVGIIVYSNTLNVPFVFDDDVNIVQNPLIREFNYYFDPSAVNNSTADDSVKDFFRTRLVGYLCFAINYALNGYDVKGYHIFNIAIHIANALLVFWLITFILRSPYLRSANDRNVPYATALTGALLFVSHPIQTQAVTYLVQRFASLATLFYLLSVVTYFWWRLASYSGMKRHAPYVVSIIAAICAMRTKEIAFTLPVIIASAEFLFFRGDVKKRLLHLVPILLTFLVIPLTILTAGNSFNLATSEGIPRGDYLLTQFRVLVTYIRLLCLPVNQNLDYDYPIYRSLFEPAVALSLLFLLAIAALAVALCYISFKGTQDNRRRTGRLVAFGILWFFVTISVESSIVPIEDVIFEHRVYLPGIGFFISLCATIKMFTERLPEKHRMTLMCVIAGVVLVLSVATYSRNAVWNDNLTLWQDVVNKSPNKARAHNNLGMYYQQQGDMQKAMEHYKMSSVLKPDYVVAHMNLSRVYAAQGLAVESLNEMQMALKSYDEILKDPRAAGRHKVNAADVAGMHYTIGSKLARQGIYDKAAAELQAAITLNPSLVEAYVDLGNIYAITGNAQEAIKHYQMALQLRPDSAEAKNNLEIVGRKQIK</sequence>
<evidence type="ECO:0000256" key="2">
    <source>
        <dbReference type="ARBA" id="ARBA00022803"/>
    </source>
</evidence>
<feature type="repeat" description="TPR" evidence="3">
    <location>
        <begin position="562"/>
        <end position="595"/>
    </location>
</feature>
<dbReference type="SMART" id="SM00671">
    <property type="entry name" value="SEL1"/>
    <property type="match status" value="2"/>
</dbReference>
<feature type="transmembrane region" description="Helical" evidence="4">
    <location>
        <begin position="131"/>
        <end position="149"/>
    </location>
</feature>
<dbReference type="InterPro" id="IPR019734">
    <property type="entry name" value="TPR_rpt"/>
</dbReference>
<feature type="transmembrane region" description="Helical" evidence="4">
    <location>
        <begin position="307"/>
        <end position="330"/>
    </location>
</feature>
<dbReference type="PATRIC" id="fig|29290.4.peg.3403"/>
<evidence type="ECO:0000256" key="1">
    <source>
        <dbReference type="ARBA" id="ARBA00022737"/>
    </source>
</evidence>
<keyword evidence="2 3" id="KW-0802">TPR repeat</keyword>
<dbReference type="InterPro" id="IPR006597">
    <property type="entry name" value="Sel1-like"/>
</dbReference>
<feature type="repeat" description="TPR" evidence="3">
    <location>
        <begin position="443"/>
        <end position="476"/>
    </location>
</feature>
<feature type="transmembrane region" description="Helical" evidence="4">
    <location>
        <begin position="233"/>
        <end position="253"/>
    </location>
</feature>
<reference evidence="5 6" key="1">
    <citation type="submission" date="2015-02" db="EMBL/GenBank/DDBJ databases">
        <title>Single-cell genomics of uncultivated deep-branching MTB reveals a conserved set of magnetosome genes.</title>
        <authorList>
            <person name="Kolinko S."/>
            <person name="Richter M."/>
            <person name="Glockner F.O."/>
            <person name="Brachmann A."/>
            <person name="Schuler D."/>
        </authorList>
    </citation>
    <scope>NUCLEOTIDE SEQUENCE [LARGE SCALE GENOMIC DNA]</scope>
    <source>
        <strain evidence="5">TM-1</strain>
    </source>
</reference>
<organism evidence="5 6">
    <name type="scientific">Candidatus Magnetobacterium bavaricum</name>
    <dbReference type="NCBI Taxonomy" id="29290"/>
    <lineage>
        <taxon>Bacteria</taxon>
        <taxon>Pseudomonadati</taxon>
        <taxon>Nitrospirota</taxon>
        <taxon>Thermodesulfovibrionia</taxon>
        <taxon>Thermodesulfovibrionales</taxon>
        <taxon>Candidatus Magnetobacteriaceae</taxon>
        <taxon>Candidatus Magnetobacterium</taxon>
    </lineage>
</organism>
<dbReference type="InterPro" id="IPR011990">
    <property type="entry name" value="TPR-like_helical_dom_sf"/>
</dbReference>
<keyword evidence="6" id="KW-1185">Reference proteome</keyword>
<keyword evidence="4" id="KW-0812">Transmembrane</keyword>
<feature type="repeat" description="TPR" evidence="3">
    <location>
        <begin position="528"/>
        <end position="561"/>
    </location>
</feature>
<dbReference type="SMART" id="SM00028">
    <property type="entry name" value="TPR"/>
    <property type="match status" value="4"/>
</dbReference>
<feature type="transmembrane region" description="Helical" evidence="4">
    <location>
        <begin position="98"/>
        <end position="119"/>
    </location>
</feature>
<feature type="transmembrane region" description="Helical" evidence="4">
    <location>
        <begin position="373"/>
        <end position="391"/>
    </location>
</feature>
<dbReference type="Proteomes" id="UP000033423">
    <property type="component" value="Unassembled WGS sequence"/>
</dbReference>
<dbReference type="AlphaFoldDB" id="A0A0F3GTQ6"/>
<dbReference type="EMBL" id="LACI01001110">
    <property type="protein sequence ID" value="KJU85232.1"/>
    <property type="molecule type" value="Genomic_DNA"/>
</dbReference>
<dbReference type="Pfam" id="PF13432">
    <property type="entry name" value="TPR_16"/>
    <property type="match status" value="1"/>
</dbReference>
<evidence type="ECO:0000313" key="6">
    <source>
        <dbReference type="Proteomes" id="UP000033423"/>
    </source>
</evidence>
<keyword evidence="1" id="KW-0677">Repeat</keyword>
<keyword evidence="4" id="KW-0472">Membrane</keyword>
<dbReference type="PANTHER" id="PTHR44227:SF3">
    <property type="entry name" value="PROTEIN O-MANNOSYL-TRANSFERASE TMTC4"/>
    <property type="match status" value="1"/>
</dbReference>
<feature type="transmembrane region" description="Helical" evidence="4">
    <location>
        <begin position="12"/>
        <end position="35"/>
    </location>
</feature>
<evidence type="ECO:0000256" key="4">
    <source>
        <dbReference type="SAM" id="Phobius"/>
    </source>
</evidence>
<proteinExistence type="predicted"/>
<feature type="transmembrane region" description="Helical" evidence="4">
    <location>
        <begin position="403"/>
        <end position="420"/>
    </location>
</feature>
<feature type="transmembrane region" description="Helical" evidence="4">
    <location>
        <begin position="342"/>
        <end position="361"/>
    </location>
</feature>
<dbReference type="Gene3D" id="1.25.40.10">
    <property type="entry name" value="Tetratricopeptide repeat domain"/>
    <property type="match status" value="2"/>
</dbReference>
<dbReference type="PROSITE" id="PS50293">
    <property type="entry name" value="TPR_REGION"/>
    <property type="match status" value="1"/>
</dbReference>
<dbReference type="Pfam" id="PF00515">
    <property type="entry name" value="TPR_1"/>
    <property type="match status" value="1"/>
</dbReference>
<dbReference type="PANTHER" id="PTHR44227">
    <property type="match status" value="1"/>
</dbReference>
<dbReference type="PROSITE" id="PS50005">
    <property type="entry name" value="TPR"/>
    <property type="match status" value="3"/>
</dbReference>
<evidence type="ECO:0000313" key="5">
    <source>
        <dbReference type="EMBL" id="KJU85232.1"/>
    </source>
</evidence>
<gene>
    <name evidence="5" type="ORF">MBAV_002564</name>
</gene>
<evidence type="ECO:0000256" key="3">
    <source>
        <dbReference type="PROSITE-ProRule" id="PRU00339"/>
    </source>
</evidence>
<dbReference type="InterPro" id="IPR052346">
    <property type="entry name" value="O-mannosyl-transferase_TMTC"/>
</dbReference>
<feature type="transmembrane region" description="Helical" evidence="4">
    <location>
        <begin position="161"/>
        <end position="179"/>
    </location>
</feature>
<dbReference type="SUPFAM" id="SSF48452">
    <property type="entry name" value="TPR-like"/>
    <property type="match status" value="1"/>
</dbReference>
<name>A0A0F3GTQ6_9BACT</name>
<keyword evidence="4" id="KW-1133">Transmembrane helix</keyword>
<protein>
    <submittedName>
        <fullName evidence="5">Uncharacterized protein</fullName>
    </submittedName>
</protein>